<evidence type="ECO:0000313" key="10">
    <source>
        <dbReference type="EMBL" id="KAH6897142.1"/>
    </source>
</evidence>
<evidence type="ECO:0000256" key="6">
    <source>
        <dbReference type="ARBA" id="ARBA00023204"/>
    </source>
</evidence>
<keyword evidence="2" id="KW-0547">Nucleotide-binding</keyword>
<evidence type="ECO:0000256" key="2">
    <source>
        <dbReference type="ARBA" id="ARBA00022741"/>
    </source>
</evidence>
<dbReference type="FunFam" id="3.40.50.300:FF:001238">
    <property type="entry name" value="DNA mismatch repair protein"/>
    <property type="match status" value="1"/>
</dbReference>
<comment type="similarity">
    <text evidence="1">Belongs to the DNA mismatch repair MutS family.</text>
</comment>
<feature type="compositionally biased region" description="Low complexity" evidence="7">
    <location>
        <begin position="352"/>
        <end position="364"/>
    </location>
</feature>
<comment type="caution">
    <text evidence="10">The sequence shown here is derived from an EMBL/GenBank/DDBJ whole genome shotgun (WGS) entry which is preliminary data.</text>
</comment>
<evidence type="ECO:0000256" key="3">
    <source>
        <dbReference type="ARBA" id="ARBA00022763"/>
    </source>
</evidence>
<reference evidence="10 11" key="1">
    <citation type="journal article" date="2021" name="Nat. Commun.">
        <title>Genetic determinants of endophytism in the Arabidopsis root mycobiome.</title>
        <authorList>
            <person name="Mesny F."/>
            <person name="Miyauchi S."/>
            <person name="Thiergart T."/>
            <person name="Pickel B."/>
            <person name="Atanasova L."/>
            <person name="Karlsson M."/>
            <person name="Huettel B."/>
            <person name="Barry K.W."/>
            <person name="Haridas S."/>
            <person name="Chen C."/>
            <person name="Bauer D."/>
            <person name="Andreopoulos W."/>
            <person name="Pangilinan J."/>
            <person name="LaButti K."/>
            <person name="Riley R."/>
            <person name="Lipzen A."/>
            <person name="Clum A."/>
            <person name="Drula E."/>
            <person name="Henrissat B."/>
            <person name="Kohler A."/>
            <person name="Grigoriev I.V."/>
            <person name="Martin F.M."/>
            <person name="Hacquard S."/>
        </authorList>
    </citation>
    <scope>NUCLEOTIDE SEQUENCE [LARGE SCALE GENOMIC DNA]</scope>
    <source>
        <strain evidence="10 11">MPI-CAGE-CH-0241</strain>
    </source>
</reference>
<dbReference type="InterPro" id="IPR007695">
    <property type="entry name" value="DNA_mismatch_repair_MutS-lik_N"/>
</dbReference>
<keyword evidence="8" id="KW-0812">Transmembrane</keyword>
<dbReference type="InterPro" id="IPR000432">
    <property type="entry name" value="DNA_mismatch_repair_MutS_C"/>
</dbReference>
<evidence type="ECO:0000256" key="1">
    <source>
        <dbReference type="ARBA" id="ARBA00006271"/>
    </source>
</evidence>
<gene>
    <name evidence="10" type="ORF">B0T10DRAFT_455016</name>
</gene>
<dbReference type="PANTHER" id="PTHR11361:SF34">
    <property type="entry name" value="DNA MISMATCH REPAIR PROTEIN MSH1, MITOCHONDRIAL"/>
    <property type="match status" value="1"/>
</dbReference>
<evidence type="ECO:0000256" key="4">
    <source>
        <dbReference type="ARBA" id="ARBA00022840"/>
    </source>
</evidence>
<dbReference type="Pfam" id="PF05192">
    <property type="entry name" value="MutS_III"/>
    <property type="match status" value="1"/>
</dbReference>
<name>A0A9P9AUB4_9HYPO</name>
<dbReference type="InterPro" id="IPR036187">
    <property type="entry name" value="DNA_mismatch_repair_MutS_sf"/>
</dbReference>
<dbReference type="GO" id="GO:0006298">
    <property type="term" value="P:mismatch repair"/>
    <property type="evidence" value="ECO:0007669"/>
    <property type="project" value="InterPro"/>
</dbReference>
<dbReference type="FunFam" id="3.40.1170.10:FF:000010">
    <property type="entry name" value="DNA mismatch repair protein Msh1"/>
    <property type="match status" value="1"/>
</dbReference>
<dbReference type="SMART" id="SM00533">
    <property type="entry name" value="MUTSd"/>
    <property type="match status" value="1"/>
</dbReference>
<evidence type="ECO:0000256" key="5">
    <source>
        <dbReference type="ARBA" id="ARBA00023125"/>
    </source>
</evidence>
<dbReference type="SMART" id="SM00534">
    <property type="entry name" value="MUTSac"/>
    <property type="match status" value="1"/>
</dbReference>
<evidence type="ECO:0000313" key="11">
    <source>
        <dbReference type="Proteomes" id="UP000777438"/>
    </source>
</evidence>
<dbReference type="SUPFAM" id="SSF48334">
    <property type="entry name" value="DNA repair protein MutS, domain III"/>
    <property type="match status" value="1"/>
</dbReference>
<dbReference type="InterPro" id="IPR036678">
    <property type="entry name" value="MutS_con_dom_sf"/>
</dbReference>
<dbReference type="InterPro" id="IPR045076">
    <property type="entry name" value="MutS"/>
</dbReference>
<keyword evidence="3" id="KW-0227">DNA damage</keyword>
<feature type="compositionally biased region" description="Low complexity" evidence="7">
    <location>
        <begin position="636"/>
        <end position="648"/>
    </location>
</feature>
<dbReference type="InterPro" id="IPR007696">
    <property type="entry name" value="DNA_mismatch_repair_MutS_core"/>
</dbReference>
<dbReference type="GO" id="GO:0005634">
    <property type="term" value="C:nucleus"/>
    <property type="evidence" value="ECO:0007669"/>
    <property type="project" value="TreeGrafter"/>
</dbReference>
<dbReference type="Proteomes" id="UP000777438">
    <property type="component" value="Unassembled WGS sequence"/>
</dbReference>
<keyword evidence="8" id="KW-1133">Transmembrane helix</keyword>
<keyword evidence="8" id="KW-0472">Membrane</keyword>
<proteinExistence type="inferred from homology"/>
<keyword evidence="5" id="KW-0238">DNA-binding</keyword>
<dbReference type="SUPFAM" id="SSF53150">
    <property type="entry name" value="DNA repair protein MutS, domain II"/>
    <property type="match status" value="1"/>
</dbReference>
<dbReference type="InterPro" id="IPR016151">
    <property type="entry name" value="DNA_mismatch_repair_MutS_N"/>
</dbReference>
<dbReference type="GO" id="GO:0005739">
    <property type="term" value="C:mitochondrion"/>
    <property type="evidence" value="ECO:0007669"/>
    <property type="project" value="TreeGrafter"/>
</dbReference>
<sequence>MGACLVETARQERQGPQQTPIAAAESHLFACFDFSLLFCLTFDTLFAFSLLVLVSAPAVRDIENRRSGFPVDELARLPHVQTVGAIAERACLLETCLIRASPLLGHLTTTKAGTGKKSSYHHHIDPDNRSIEQLILMFRPHGASRVRHLRPLATPTWTNAITSINCNCGNSINTITSTTNSSTSTRAKAEAAQPGFGSLSGSLPVSVLTTSASSSPSRSMPASTSATGGTPGPEEAAAAAAADAPSLLASTSSFTPGILPTSSTTAPLPTPIVRQARVGVHALRDQPIQAPALARQARQARQASPSSAASPPRAHYHHAQNDVSQLTSCHLPSSSACLSSYSCYPLRPPPSSGCSNSSSSSSSSCRAPYPRLPLHPLHPSSTSSRPSPGRLSTRLGPFHPPASPHQPLQARGKKTKTTVKLSDLPQGLILPGPQKPEPQSQSQEDSQDPSPSPSPSAPRRFDPLPQNDEPAYPTVVLQARQNMRQFDNCVLLTRVGGFYELYFEHAEEYGPLLNLKVASKKTNAGPVPMAGFPFFQLDRFLKILVQDLNRHVAVAEEFPNSASDKVKSGGLMHDRRVARIITPGTLIDENFMDPYANNYVMAIHVGSHDVSGRVPPEAEAEAQAAHGPETSPPSPSTTSTSAHPAPSAVGPLSEDVPLGLAWLDLSTGLFGTQQANLASMPSILSRLCPRELVLAQDLESHPHHAVFDFLDDDHRHLITYSPQGGLLRPSDWLPMLEAPMSADAAASFSSEEVFAVGLVLNYVKDRLQGLSMKLQPPQRHQNMQIMAIDKNSLRALEVKQTIRDGAFRGSLLHAIRRTVTKNGARLLNDWLSAPSTSLDVIRGRQDLVARFISDADLRDSVILLLRRSHDSQRLVQKFAFGRGDADDLLGLASTIIATKDVAILLQNASSMVNELSPDCLGSIASRISLGESLKLARRIKEAIDEDGIVHQHEVQESDVKQMIAFAEDIVSHEKLLDSGTGVPKPKRRRPASIREIYANDNDAWVMRPAASRTLKRLHKELNSLLEEKVELNESLRERLGASTLTLRWTPSLGHIAHLKGKDTKHLADIRALSASRSTRSFHLPEWTALGQRLDQVRAQIRAEEQAVFASLRQHVVLNLIKLRRNAAVLAELDVTTSFAKLALEQSLVRPILNSTTSHTIVGGRHPTVEGGLFHQGRSFVRNDCLVGAASQGRVWLITGPNMAGKSTFLRQNALITILAQMGCYVPASYAELGIVDAIFSRVGSADNLYGDQSTFMVEMLETAQILKQATPRSFVIMDEIGRGTTPEDGTAVSFACLHHLATVNQCRTLFATHFHNVADLASAEGLCDDGGAIVQMYCTDVEEDDEGGFVYVHRLRRGINRQSHALKVARLAGLPEQAIGMAQRVLDHQTLELDGVAQSPGQVGTG</sequence>
<feature type="compositionally biased region" description="Low complexity" evidence="7">
    <location>
        <begin position="292"/>
        <end position="313"/>
    </location>
</feature>
<feature type="region of interest" description="Disordered" evidence="7">
    <location>
        <begin position="349"/>
        <end position="470"/>
    </location>
</feature>
<evidence type="ECO:0000259" key="9">
    <source>
        <dbReference type="PROSITE" id="PS00486"/>
    </source>
</evidence>
<feature type="region of interest" description="Disordered" evidence="7">
    <location>
        <begin position="207"/>
        <end position="243"/>
    </location>
</feature>
<feature type="transmembrane region" description="Helical" evidence="8">
    <location>
        <begin position="34"/>
        <end position="56"/>
    </location>
</feature>
<feature type="compositionally biased region" description="Low complexity" evidence="7">
    <location>
        <begin position="372"/>
        <end position="395"/>
    </location>
</feature>
<evidence type="ECO:0000256" key="8">
    <source>
        <dbReference type="SAM" id="Phobius"/>
    </source>
</evidence>
<keyword evidence="11" id="KW-1185">Reference proteome</keyword>
<dbReference type="GO" id="GO:0005524">
    <property type="term" value="F:ATP binding"/>
    <property type="evidence" value="ECO:0007669"/>
    <property type="project" value="UniProtKB-KW"/>
</dbReference>
<organism evidence="10 11">
    <name type="scientific">Thelonectria olida</name>
    <dbReference type="NCBI Taxonomy" id="1576542"/>
    <lineage>
        <taxon>Eukaryota</taxon>
        <taxon>Fungi</taxon>
        <taxon>Dikarya</taxon>
        <taxon>Ascomycota</taxon>
        <taxon>Pezizomycotina</taxon>
        <taxon>Sordariomycetes</taxon>
        <taxon>Hypocreomycetidae</taxon>
        <taxon>Hypocreales</taxon>
        <taxon>Nectriaceae</taxon>
        <taxon>Thelonectria</taxon>
    </lineage>
</organism>
<dbReference type="EMBL" id="JAGPYM010000003">
    <property type="protein sequence ID" value="KAH6897142.1"/>
    <property type="molecule type" value="Genomic_DNA"/>
</dbReference>
<protein>
    <submittedName>
        <fullName evidence="10">Muts domain V-domain-containing protein</fullName>
    </submittedName>
</protein>
<dbReference type="GO" id="GO:0043504">
    <property type="term" value="P:mitochondrial DNA repair"/>
    <property type="evidence" value="ECO:0007669"/>
    <property type="project" value="TreeGrafter"/>
</dbReference>
<dbReference type="InterPro" id="IPR027417">
    <property type="entry name" value="P-loop_NTPase"/>
</dbReference>
<dbReference type="Gene3D" id="3.30.420.110">
    <property type="entry name" value="MutS, connector domain"/>
    <property type="match status" value="1"/>
</dbReference>
<dbReference type="GO" id="GO:0030983">
    <property type="term" value="F:mismatched DNA binding"/>
    <property type="evidence" value="ECO:0007669"/>
    <property type="project" value="InterPro"/>
</dbReference>
<keyword evidence="6" id="KW-0234">DNA repair</keyword>
<dbReference type="GO" id="GO:0140664">
    <property type="term" value="F:ATP-dependent DNA damage sensor activity"/>
    <property type="evidence" value="ECO:0007669"/>
    <property type="project" value="InterPro"/>
</dbReference>
<accession>A0A9P9AUB4</accession>
<feature type="region of interest" description="Disordered" evidence="7">
    <location>
        <begin position="292"/>
        <end position="321"/>
    </location>
</feature>
<dbReference type="Pfam" id="PF00488">
    <property type="entry name" value="MutS_V"/>
    <property type="match status" value="1"/>
</dbReference>
<dbReference type="SUPFAM" id="SSF52540">
    <property type="entry name" value="P-loop containing nucleoside triphosphate hydrolases"/>
    <property type="match status" value="1"/>
</dbReference>
<dbReference type="PROSITE" id="PS00486">
    <property type="entry name" value="DNA_MISMATCH_REPAIR_2"/>
    <property type="match status" value="1"/>
</dbReference>
<dbReference type="Gene3D" id="3.40.1170.10">
    <property type="entry name" value="DNA repair protein MutS, domain I"/>
    <property type="match status" value="1"/>
</dbReference>
<dbReference type="PANTHER" id="PTHR11361">
    <property type="entry name" value="DNA MISMATCH REPAIR PROTEIN MUTS FAMILY MEMBER"/>
    <property type="match status" value="1"/>
</dbReference>
<dbReference type="Gene3D" id="1.10.1420.10">
    <property type="match status" value="3"/>
</dbReference>
<dbReference type="Gene3D" id="3.40.50.300">
    <property type="entry name" value="P-loop containing nucleotide triphosphate hydrolases"/>
    <property type="match status" value="1"/>
</dbReference>
<dbReference type="SUPFAM" id="SSF55271">
    <property type="entry name" value="DNA repair protein MutS, domain I"/>
    <property type="match status" value="1"/>
</dbReference>
<feature type="region of interest" description="Disordered" evidence="7">
    <location>
        <begin position="610"/>
        <end position="651"/>
    </location>
</feature>
<feature type="domain" description="DNA mismatch repair proteins mutS family" evidence="9">
    <location>
        <begin position="1273"/>
        <end position="1289"/>
    </location>
</feature>
<dbReference type="OrthoDB" id="2534523at2759"/>
<dbReference type="Pfam" id="PF01624">
    <property type="entry name" value="MutS_I"/>
    <property type="match status" value="1"/>
</dbReference>
<evidence type="ECO:0000256" key="7">
    <source>
        <dbReference type="SAM" id="MobiDB-lite"/>
    </source>
</evidence>
<keyword evidence="4" id="KW-0067">ATP-binding</keyword>